<comment type="caution">
    <text evidence="3">The sequence shown here is derived from an EMBL/GenBank/DDBJ whole genome shotgun (WGS) entry which is preliminary data.</text>
</comment>
<dbReference type="AlphaFoldDB" id="A0A0V0QET1"/>
<dbReference type="Proteomes" id="UP000054937">
    <property type="component" value="Unassembled WGS sequence"/>
</dbReference>
<feature type="region of interest" description="Disordered" evidence="2">
    <location>
        <begin position="341"/>
        <end position="384"/>
    </location>
</feature>
<sequence>MTMLQLDRKLIWEIKLGLLGNISGNKLVQTMLLNRASNLKLEIKKEKEYKLKFRMTSVENQKQVLLEEKCEVEGHEQYDLVAVCLDEDCKFDRRLACSKCLVFNHGKHTNSCIFLEDLKDTKQMETKSWSNDNLGKQVEQYLLQNENIEEKLDEMMDNLIETIIKETNKAKNCMRQKRVSGKTQAQKISKQIQQKYEAAYDIQNIKSILQDFVEQKIDEKQLNEKLEDVIKAREEIELLNRRNQIVANYPQINKEYLQEQYKSILDLIEQMSSAIRIPNSWMLKIPKLDDKLDNIKEIKQGQVYDFNSQEVSQTVIGSEPLTQGVHTWILKIEMLKNIDKGKQEDSDLDDYEKSSSEEEEEEEEKKEENEQNNNNNVQGGFGRPGQFGFGGFGNDFNHEDYKELRNLVVGICNEKTIEQNSKINLHGGDVQALDIIRGQIYGGLLIQSQTSTKAIQKAFSDQRNKGGLEVILTLDFDQERLTIKDINQDSCYEATIDTNGQSFRPYINSIRSKIRVSLVNTSSN</sequence>
<evidence type="ECO:0000313" key="4">
    <source>
        <dbReference type="Proteomes" id="UP000054937"/>
    </source>
</evidence>
<dbReference type="InParanoid" id="A0A0V0QET1"/>
<feature type="compositionally biased region" description="Basic and acidic residues" evidence="2">
    <location>
        <begin position="341"/>
        <end position="356"/>
    </location>
</feature>
<keyword evidence="1" id="KW-0175">Coiled coil</keyword>
<dbReference type="OrthoDB" id="295115at2759"/>
<name>A0A0V0QET1_PSEPJ</name>
<gene>
    <name evidence="3" type="ORF">PPERSA_00937</name>
</gene>
<accession>A0A0V0QET1</accession>
<dbReference type="OMA" id="ICDYHPE"/>
<feature type="coiled-coil region" evidence="1">
    <location>
        <begin position="131"/>
        <end position="165"/>
    </location>
</feature>
<evidence type="ECO:0000256" key="2">
    <source>
        <dbReference type="SAM" id="MobiDB-lite"/>
    </source>
</evidence>
<proteinExistence type="predicted"/>
<dbReference type="EMBL" id="LDAU01000183">
    <property type="protein sequence ID" value="KRX00710.1"/>
    <property type="molecule type" value="Genomic_DNA"/>
</dbReference>
<protein>
    <submittedName>
        <fullName evidence="3">Uncharacterized protein</fullName>
    </submittedName>
</protein>
<organism evidence="3 4">
    <name type="scientific">Pseudocohnilembus persalinus</name>
    <name type="common">Ciliate</name>
    <dbReference type="NCBI Taxonomy" id="266149"/>
    <lineage>
        <taxon>Eukaryota</taxon>
        <taxon>Sar</taxon>
        <taxon>Alveolata</taxon>
        <taxon>Ciliophora</taxon>
        <taxon>Intramacronucleata</taxon>
        <taxon>Oligohymenophorea</taxon>
        <taxon>Scuticociliatia</taxon>
        <taxon>Philasterida</taxon>
        <taxon>Pseudocohnilembidae</taxon>
        <taxon>Pseudocohnilembus</taxon>
    </lineage>
</organism>
<evidence type="ECO:0000313" key="3">
    <source>
        <dbReference type="EMBL" id="KRX00710.1"/>
    </source>
</evidence>
<keyword evidence="4" id="KW-1185">Reference proteome</keyword>
<evidence type="ECO:0000256" key="1">
    <source>
        <dbReference type="SAM" id="Coils"/>
    </source>
</evidence>
<reference evidence="3 4" key="1">
    <citation type="journal article" date="2015" name="Sci. Rep.">
        <title>Genome of the facultative scuticociliatosis pathogen Pseudocohnilembus persalinus provides insight into its virulence through horizontal gene transfer.</title>
        <authorList>
            <person name="Xiong J."/>
            <person name="Wang G."/>
            <person name="Cheng J."/>
            <person name="Tian M."/>
            <person name="Pan X."/>
            <person name="Warren A."/>
            <person name="Jiang C."/>
            <person name="Yuan D."/>
            <person name="Miao W."/>
        </authorList>
    </citation>
    <scope>NUCLEOTIDE SEQUENCE [LARGE SCALE GENOMIC DNA]</scope>
    <source>
        <strain evidence="3">36N120E</strain>
    </source>
</reference>